<feature type="region of interest" description="Disordered" evidence="1">
    <location>
        <begin position="35"/>
        <end position="93"/>
    </location>
</feature>
<accession>A0A6V7QKH5</accession>
<evidence type="ECO:0008006" key="3">
    <source>
        <dbReference type="Google" id="ProtNLM"/>
    </source>
</evidence>
<feature type="region of interest" description="Disordered" evidence="1">
    <location>
        <begin position="353"/>
        <end position="383"/>
    </location>
</feature>
<evidence type="ECO:0000313" key="2">
    <source>
        <dbReference type="EMBL" id="CAD1843345.1"/>
    </source>
</evidence>
<protein>
    <recommendedName>
        <fullName evidence="3">Membrane-associated kinase regulator 2</fullName>
    </recommendedName>
</protein>
<dbReference type="PANTHER" id="PTHR33929:SF1">
    <property type="entry name" value="MEMBRANE-ASSOCIATED KINASE REGULATOR 2-RELATED"/>
    <property type="match status" value="1"/>
</dbReference>
<dbReference type="PANTHER" id="PTHR33929">
    <property type="entry name" value="MEMBRANE-ASSOCIATED KINASE REGULATOR 2-RELATED"/>
    <property type="match status" value="1"/>
</dbReference>
<feature type="compositionally biased region" description="Acidic residues" evidence="1">
    <location>
        <begin position="41"/>
        <end position="55"/>
    </location>
</feature>
<reference evidence="2" key="1">
    <citation type="submission" date="2020-07" db="EMBL/GenBank/DDBJ databases">
        <authorList>
            <person name="Lin J."/>
        </authorList>
    </citation>
    <scope>NUCLEOTIDE SEQUENCE</scope>
</reference>
<feature type="compositionally biased region" description="Basic and acidic residues" evidence="1">
    <location>
        <begin position="371"/>
        <end position="383"/>
    </location>
</feature>
<feature type="region of interest" description="Disordered" evidence="1">
    <location>
        <begin position="248"/>
        <end position="293"/>
    </location>
</feature>
<name>A0A6V7QKH5_ANACO</name>
<feature type="compositionally biased region" description="Acidic residues" evidence="1">
    <location>
        <begin position="68"/>
        <end position="78"/>
    </location>
</feature>
<gene>
    <name evidence="2" type="ORF">CB5_LOCUS26556</name>
</gene>
<dbReference type="AlphaFoldDB" id="A0A6V7QKH5"/>
<proteinExistence type="predicted"/>
<sequence length="383" mass="40246">MESLSLLKYLRGGGGAAIAAAAAAAATTTIATSVLRPGAGADDDDDDGGGDDEGPFFDLEFAVPEDGANGEEEEEEEKEAAAAAAEAEEDEGEFDFAREGFRSEPLSPSDDLFFKGKLLTLDPSSIADADPETPPHLPVALLKPAAKLRVFLLRLRKPKPAAASSPKPQGRSKLLVKLKVEESPIVSLFTRDNSSRTTAATAAAAAGAAEEEEERRFAREVVHKYLSKIKPLYVRVSKRYGEKLGFSEAPSPAAAANQGEEKDAAEAEAEAEAEAAEEASPPPPTAAAAVASCGVRAPRASIPGLKVVRRRLGKSRSASAAVAAVPSPRRRDDSLLQQEDGIQSAIAHCKRSFHTAQGSESPFARCMSDPGDGRSEKEKGERV</sequence>
<dbReference type="GO" id="GO:0005886">
    <property type="term" value="C:plasma membrane"/>
    <property type="evidence" value="ECO:0007669"/>
    <property type="project" value="InterPro"/>
</dbReference>
<evidence type="ECO:0000256" key="1">
    <source>
        <dbReference type="SAM" id="MobiDB-lite"/>
    </source>
</evidence>
<feature type="compositionally biased region" description="Acidic residues" evidence="1">
    <location>
        <begin position="266"/>
        <end position="277"/>
    </location>
</feature>
<dbReference type="InterPro" id="IPR039619">
    <property type="entry name" value="MAKR2/5"/>
</dbReference>
<dbReference type="EMBL" id="LR862136">
    <property type="protein sequence ID" value="CAD1843345.1"/>
    <property type="molecule type" value="Genomic_DNA"/>
</dbReference>
<organism evidence="2">
    <name type="scientific">Ananas comosus var. bracteatus</name>
    <name type="common">red pineapple</name>
    <dbReference type="NCBI Taxonomy" id="296719"/>
    <lineage>
        <taxon>Eukaryota</taxon>
        <taxon>Viridiplantae</taxon>
        <taxon>Streptophyta</taxon>
        <taxon>Embryophyta</taxon>
        <taxon>Tracheophyta</taxon>
        <taxon>Spermatophyta</taxon>
        <taxon>Magnoliopsida</taxon>
        <taxon>Liliopsida</taxon>
        <taxon>Poales</taxon>
        <taxon>Bromeliaceae</taxon>
        <taxon>Bromelioideae</taxon>
        <taxon>Ananas</taxon>
    </lineage>
</organism>